<dbReference type="EMBL" id="CP000491">
    <property type="protein sequence ID" value="ABL72750.1"/>
    <property type="molecule type" value="Genomic_DNA"/>
</dbReference>
<proteinExistence type="predicted"/>
<dbReference type="AlphaFoldDB" id="A1BB56"/>
<protein>
    <recommendedName>
        <fullName evidence="3">DUF4186 domain-containing protein</fullName>
    </recommendedName>
</protein>
<gene>
    <name evidence="1" type="ordered locus">Pden_4689</name>
</gene>
<name>A1BB56_PARDP</name>
<keyword evidence="1" id="KW-0614">Plasmid</keyword>
<evidence type="ECO:0008006" key="3">
    <source>
        <dbReference type="Google" id="ProtNLM"/>
    </source>
</evidence>
<reference evidence="2" key="1">
    <citation type="submission" date="2006-12" db="EMBL/GenBank/DDBJ databases">
        <title>Complete sequence of plasmid 1 of Paracoccus denitrificans PD1222.</title>
        <authorList>
            <person name="Copeland A."/>
            <person name="Lucas S."/>
            <person name="Lapidus A."/>
            <person name="Barry K."/>
            <person name="Detter J.C."/>
            <person name="Glavina del Rio T."/>
            <person name="Hammon N."/>
            <person name="Israni S."/>
            <person name="Dalin E."/>
            <person name="Tice H."/>
            <person name="Pitluck S."/>
            <person name="Munk A.C."/>
            <person name="Brettin T."/>
            <person name="Bruce D."/>
            <person name="Han C."/>
            <person name="Tapia R."/>
            <person name="Gilna P."/>
            <person name="Schmutz J."/>
            <person name="Larimer F."/>
            <person name="Land M."/>
            <person name="Hauser L."/>
            <person name="Kyrpides N."/>
            <person name="Lykidis A."/>
            <person name="Spiro S."/>
            <person name="Richardson D.J."/>
            <person name="Moir J.W.B."/>
            <person name="Ferguson S.J."/>
            <person name="van Spanning R.J.M."/>
            <person name="Richardson P."/>
        </authorList>
    </citation>
    <scope>NUCLEOTIDE SEQUENCE [LARGE SCALE GENOMIC DNA]</scope>
    <source>
        <strain evidence="2">Pd 1222</strain>
        <plasmid evidence="2">pPD1222</plasmid>
    </source>
</reference>
<dbReference type="EnsemblBacteria" id="ABL72750">
    <property type="protein sequence ID" value="ABL72750"/>
    <property type="gene ID" value="Pden_4689"/>
</dbReference>
<keyword evidence="2" id="KW-1185">Reference proteome</keyword>
<dbReference type="HOGENOM" id="CLU_132148_0_0_5"/>
<dbReference type="eggNOG" id="ENOG5032RYJ">
    <property type="taxonomic scope" value="Bacteria"/>
</dbReference>
<evidence type="ECO:0000313" key="2">
    <source>
        <dbReference type="Proteomes" id="UP000000361"/>
    </source>
</evidence>
<geneLocation type="plasmid" evidence="2">
    <name>pPD1222</name>
</geneLocation>
<dbReference type="InterPro" id="IPR020378">
    <property type="entry name" value="DUF4186"/>
</dbReference>
<dbReference type="Pfam" id="PF13811">
    <property type="entry name" value="DUF4186"/>
    <property type="match status" value="1"/>
</dbReference>
<dbReference type="Proteomes" id="UP000000361">
    <property type="component" value="Chromosome 1"/>
</dbReference>
<accession>A1BB56</accession>
<dbReference type="KEGG" id="pde:Pden_4689"/>
<organism evidence="1 2">
    <name type="scientific">Paracoccus denitrificans (strain Pd 1222)</name>
    <dbReference type="NCBI Taxonomy" id="318586"/>
    <lineage>
        <taxon>Bacteria</taxon>
        <taxon>Pseudomonadati</taxon>
        <taxon>Pseudomonadota</taxon>
        <taxon>Alphaproteobacteria</taxon>
        <taxon>Rhodobacterales</taxon>
        <taxon>Paracoccaceae</taxon>
        <taxon>Paracoccus</taxon>
    </lineage>
</organism>
<evidence type="ECO:0000313" key="1">
    <source>
        <dbReference type="EMBL" id="ABL72750.1"/>
    </source>
</evidence>
<sequence length="151" mass="16689">MSFAFPAPGIAGVPVACRGGYLRGMTVQDEIFDRLARSAFRSRFRLGPKERAYADAKGRETIAAHARDFIAARLAPAELPNDGRQTPMRGHPVFLAQHATACCCRSCLQKWHRIPKGRMLSAEEQAWIADLLMRWIDREMGLPSPPGGGVE</sequence>